<dbReference type="InterPro" id="IPR051485">
    <property type="entry name" value="SR-CTD_assoc_factor"/>
</dbReference>
<protein>
    <submittedName>
        <fullName evidence="2">U2 snRNP-associated SURP domain-containing protein</fullName>
    </submittedName>
</protein>
<accession>A0A367JCX8</accession>
<dbReference type="PANTHER" id="PTHR23140">
    <property type="entry name" value="RNA PROCESSING PROTEIN LD23810P"/>
    <property type="match status" value="1"/>
</dbReference>
<evidence type="ECO:0000256" key="1">
    <source>
        <dbReference type="SAM" id="MobiDB-lite"/>
    </source>
</evidence>
<feature type="region of interest" description="Disordered" evidence="1">
    <location>
        <begin position="183"/>
        <end position="211"/>
    </location>
</feature>
<organism evidence="2 3">
    <name type="scientific">Rhizopus stolonifer</name>
    <name type="common">Rhizopus nigricans</name>
    <dbReference type="NCBI Taxonomy" id="4846"/>
    <lineage>
        <taxon>Eukaryota</taxon>
        <taxon>Fungi</taxon>
        <taxon>Fungi incertae sedis</taxon>
        <taxon>Mucoromycota</taxon>
        <taxon>Mucoromycotina</taxon>
        <taxon>Mucoromycetes</taxon>
        <taxon>Mucorales</taxon>
        <taxon>Mucorineae</taxon>
        <taxon>Rhizopodaceae</taxon>
        <taxon>Rhizopus</taxon>
    </lineage>
</organism>
<dbReference type="Proteomes" id="UP000253551">
    <property type="component" value="Unassembled WGS sequence"/>
</dbReference>
<dbReference type="GO" id="GO:0003723">
    <property type="term" value="F:RNA binding"/>
    <property type="evidence" value="ECO:0007669"/>
    <property type="project" value="TreeGrafter"/>
</dbReference>
<dbReference type="AlphaFoldDB" id="A0A367JCX8"/>
<dbReference type="GO" id="GO:0005634">
    <property type="term" value="C:nucleus"/>
    <property type="evidence" value="ECO:0007669"/>
    <property type="project" value="TreeGrafter"/>
</dbReference>
<dbReference type="EMBL" id="PJQM01003648">
    <property type="protein sequence ID" value="RCH87794.1"/>
    <property type="molecule type" value="Genomic_DNA"/>
</dbReference>
<feature type="compositionally biased region" description="Low complexity" evidence="1">
    <location>
        <begin position="127"/>
        <end position="141"/>
    </location>
</feature>
<keyword evidence="3" id="KW-1185">Reference proteome</keyword>
<feature type="non-terminal residue" evidence="2">
    <location>
        <position position="233"/>
    </location>
</feature>
<reference evidence="2 3" key="1">
    <citation type="journal article" date="2018" name="G3 (Bethesda)">
        <title>Phylogenetic and Phylogenomic Definition of Rhizopus Species.</title>
        <authorList>
            <person name="Gryganskyi A.P."/>
            <person name="Golan J."/>
            <person name="Dolatabadi S."/>
            <person name="Mondo S."/>
            <person name="Robb S."/>
            <person name="Idnurm A."/>
            <person name="Muszewska A."/>
            <person name="Steczkiewicz K."/>
            <person name="Masonjones S."/>
            <person name="Liao H.L."/>
            <person name="Gajdeczka M.T."/>
            <person name="Anike F."/>
            <person name="Vuek A."/>
            <person name="Anishchenko I.M."/>
            <person name="Voigt K."/>
            <person name="de Hoog G.S."/>
            <person name="Smith M.E."/>
            <person name="Heitman J."/>
            <person name="Vilgalys R."/>
            <person name="Stajich J.E."/>
        </authorList>
    </citation>
    <scope>NUCLEOTIDE SEQUENCE [LARGE SCALE GENOMIC DNA]</scope>
    <source>
        <strain evidence="2 3">LSU 92-RS-03</strain>
    </source>
</reference>
<name>A0A367JCX8_RHIST</name>
<feature type="region of interest" description="Disordered" evidence="1">
    <location>
        <begin position="1"/>
        <end position="27"/>
    </location>
</feature>
<comment type="caution">
    <text evidence="2">The sequence shown here is derived from an EMBL/GenBank/DDBJ whole genome shotgun (WGS) entry which is preliminary data.</text>
</comment>
<feature type="region of interest" description="Disordered" evidence="1">
    <location>
        <begin position="118"/>
        <end position="151"/>
    </location>
</feature>
<gene>
    <name evidence="2" type="primary">U2SURP_2</name>
    <name evidence="2" type="ORF">CU098_009349</name>
</gene>
<evidence type="ECO:0000313" key="2">
    <source>
        <dbReference type="EMBL" id="RCH87794.1"/>
    </source>
</evidence>
<dbReference type="OrthoDB" id="377209at2759"/>
<sequence>MNEKRKREDSVEEEQEPKRPIKPIPASKLQAFTIGKHKKSAFQKHKEEEELKKQAKAARVYAEFVASFEEPKAYKLGTTSFVKSGTLMPKDHIADEYKPITTTTIKPTFKPMPFVKAGETTTQPAPSNSTTMKNSTSTKTMNEAEYSDEEDDALAKLKNATKAQKKLNLDSFLEEIKKGQEVRTRFDPKANQTSSEATDDLIGSFDDGNPDTTNLYVGNINPTMTETGLCHEF</sequence>
<dbReference type="PANTHER" id="PTHR23140:SF0">
    <property type="entry name" value="U2 SNRNP-ASSOCIATED SURP MOTIF-CONTAINING PROTEIN"/>
    <property type="match status" value="1"/>
</dbReference>
<dbReference type="STRING" id="4846.A0A367JCX8"/>
<evidence type="ECO:0000313" key="3">
    <source>
        <dbReference type="Proteomes" id="UP000253551"/>
    </source>
</evidence>
<proteinExistence type="predicted"/>